<reference evidence="3" key="2">
    <citation type="submission" date="2015-01" db="EMBL/GenBank/DDBJ databases">
        <title>Evolutionary Origins and Diversification of the Mycorrhizal Mutualists.</title>
        <authorList>
            <consortium name="DOE Joint Genome Institute"/>
            <consortium name="Mycorrhizal Genomics Consortium"/>
            <person name="Kohler A."/>
            <person name="Kuo A."/>
            <person name="Nagy L.G."/>
            <person name="Floudas D."/>
            <person name="Copeland A."/>
            <person name="Barry K.W."/>
            <person name="Cichocki N."/>
            <person name="Veneault-Fourrey C."/>
            <person name="LaButti K."/>
            <person name="Lindquist E.A."/>
            <person name="Lipzen A."/>
            <person name="Lundell T."/>
            <person name="Morin E."/>
            <person name="Murat C."/>
            <person name="Riley R."/>
            <person name="Ohm R."/>
            <person name="Sun H."/>
            <person name="Tunlid A."/>
            <person name="Henrissat B."/>
            <person name="Grigoriev I.V."/>
            <person name="Hibbett D.S."/>
            <person name="Martin F."/>
        </authorList>
    </citation>
    <scope>NUCLEOTIDE SEQUENCE [LARGE SCALE GENOMIC DNA]</scope>
    <source>
        <strain evidence="3">Foug A</strain>
    </source>
</reference>
<dbReference type="HOGENOM" id="CLU_2661379_0_0_1"/>
<evidence type="ECO:0000313" key="3">
    <source>
        <dbReference type="Proteomes" id="UP000053989"/>
    </source>
</evidence>
<gene>
    <name evidence="2" type="ORF">SCLCIDRAFT_1142458</name>
</gene>
<organism evidence="2 3">
    <name type="scientific">Scleroderma citrinum Foug A</name>
    <dbReference type="NCBI Taxonomy" id="1036808"/>
    <lineage>
        <taxon>Eukaryota</taxon>
        <taxon>Fungi</taxon>
        <taxon>Dikarya</taxon>
        <taxon>Basidiomycota</taxon>
        <taxon>Agaricomycotina</taxon>
        <taxon>Agaricomycetes</taxon>
        <taxon>Agaricomycetidae</taxon>
        <taxon>Boletales</taxon>
        <taxon>Sclerodermatineae</taxon>
        <taxon>Sclerodermataceae</taxon>
        <taxon>Scleroderma</taxon>
    </lineage>
</organism>
<evidence type="ECO:0000256" key="1">
    <source>
        <dbReference type="SAM" id="MobiDB-lite"/>
    </source>
</evidence>
<feature type="region of interest" description="Disordered" evidence="1">
    <location>
        <begin position="1"/>
        <end position="35"/>
    </location>
</feature>
<evidence type="ECO:0000313" key="2">
    <source>
        <dbReference type="EMBL" id="KIM70590.1"/>
    </source>
</evidence>
<keyword evidence="3" id="KW-1185">Reference proteome</keyword>
<dbReference type="AlphaFoldDB" id="A0A0C3ED58"/>
<dbReference type="EMBL" id="KN822004">
    <property type="protein sequence ID" value="KIM70590.1"/>
    <property type="molecule type" value="Genomic_DNA"/>
</dbReference>
<protein>
    <submittedName>
        <fullName evidence="2">Uncharacterized protein</fullName>
    </submittedName>
</protein>
<feature type="compositionally biased region" description="Polar residues" evidence="1">
    <location>
        <begin position="1"/>
        <end position="13"/>
    </location>
</feature>
<feature type="non-terminal residue" evidence="2">
    <location>
        <position position="1"/>
    </location>
</feature>
<accession>A0A0C3ED58</accession>
<reference evidence="2 3" key="1">
    <citation type="submission" date="2014-04" db="EMBL/GenBank/DDBJ databases">
        <authorList>
            <consortium name="DOE Joint Genome Institute"/>
            <person name="Kuo A."/>
            <person name="Kohler A."/>
            <person name="Nagy L.G."/>
            <person name="Floudas D."/>
            <person name="Copeland A."/>
            <person name="Barry K.W."/>
            <person name="Cichocki N."/>
            <person name="Veneault-Fourrey C."/>
            <person name="LaButti K."/>
            <person name="Lindquist E.A."/>
            <person name="Lipzen A."/>
            <person name="Lundell T."/>
            <person name="Morin E."/>
            <person name="Murat C."/>
            <person name="Sun H."/>
            <person name="Tunlid A."/>
            <person name="Henrissat B."/>
            <person name="Grigoriev I.V."/>
            <person name="Hibbett D.S."/>
            <person name="Martin F."/>
            <person name="Nordberg H.P."/>
            <person name="Cantor M.N."/>
            <person name="Hua S.X."/>
        </authorList>
    </citation>
    <scope>NUCLEOTIDE SEQUENCE [LARGE SCALE GENOMIC DNA]</scope>
    <source>
        <strain evidence="2 3">Foug A</strain>
    </source>
</reference>
<name>A0A0C3ED58_9AGAM</name>
<proteinExistence type="predicted"/>
<dbReference type="InParanoid" id="A0A0C3ED58"/>
<dbReference type="Proteomes" id="UP000053989">
    <property type="component" value="Unassembled WGS sequence"/>
</dbReference>
<sequence length="76" mass="8257">PLLQRLGSSSSVTRYKDNYGDTTSDTERALSSAVESPLQSLATSLSLRGSQRTSMPRLCGSPVFRLYYAIMPMGPV</sequence>